<organism evidence="2 3">
    <name type="scientific">Colwellia psychrerythraea</name>
    <name type="common">Vibrio psychroerythus</name>
    <dbReference type="NCBI Taxonomy" id="28229"/>
    <lineage>
        <taxon>Bacteria</taxon>
        <taxon>Pseudomonadati</taxon>
        <taxon>Pseudomonadota</taxon>
        <taxon>Gammaproteobacteria</taxon>
        <taxon>Alteromonadales</taxon>
        <taxon>Colwelliaceae</taxon>
        <taxon>Colwellia</taxon>
    </lineage>
</organism>
<dbReference type="AlphaFoldDB" id="A0A1Y5E668"/>
<accession>A0A1Y5E668</accession>
<gene>
    <name evidence="2" type="ORF">A9Q75_14355</name>
</gene>
<protein>
    <recommendedName>
        <fullName evidence="4">Fimbrial protein</fullName>
    </recommendedName>
</protein>
<sequence>MLLRLFTIVCLALLVIQNAYAITLNATVSNGKLRLDNATLNSGSDVWELTTPIIVSGLYPTKKWLPSFVSHPQTTITLTGPNAETVTLPFEISAVSFNTANTPTTRHQVVMNTGLPPCTYTTVISTQFIVGGSGSPDCVNTEELHIVAASAPFYFVNPIFKLIPSDVNTAFTGKSGGTFIGSTMLNIKYYYTTSQGILTYRVLKHHFTIQLDHTPEYLTDVQIVPTALNIIPTYNTSAKTAFGFDFFSIIANGYFTPEAGLKLRFDENYDYKLTHETDMTKHINYYITCLSCSDTDIVTNGTMTNAVKGKSGIVKVSVTSAQTQISFQLKVGYTEQPYADLQTGQYSGSFVVIFEVDL</sequence>
<dbReference type="EMBL" id="MAAF01000083">
    <property type="protein sequence ID" value="OUR78238.1"/>
    <property type="molecule type" value="Genomic_DNA"/>
</dbReference>
<feature type="signal peptide" evidence="1">
    <location>
        <begin position="1"/>
        <end position="21"/>
    </location>
</feature>
<reference evidence="3" key="1">
    <citation type="journal article" date="2017" name="Proc. Natl. Acad. Sci. U.S.A.">
        <title>Simulation of Deepwater Horizon oil plume reveals substrate specialization within a complex community of hydrocarbon degraders.</title>
        <authorList>
            <person name="Hu P."/>
            <person name="Dubinsky E.A."/>
            <person name="Probst A.J."/>
            <person name="Wang J."/>
            <person name="Sieber C.M.K."/>
            <person name="Tom L.M."/>
            <person name="Gardinali P."/>
            <person name="Banfield J.F."/>
            <person name="Atlas R.M."/>
            <person name="Andersen G.L."/>
        </authorList>
    </citation>
    <scope>NUCLEOTIDE SEQUENCE [LARGE SCALE GENOMIC DNA]</scope>
</reference>
<evidence type="ECO:0000313" key="3">
    <source>
        <dbReference type="Proteomes" id="UP000243053"/>
    </source>
</evidence>
<evidence type="ECO:0000313" key="2">
    <source>
        <dbReference type="EMBL" id="OUR78238.1"/>
    </source>
</evidence>
<comment type="caution">
    <text evidence="2">The sequence shown here is derived from an EMBL/GenBank/DDBJ whole genome shotgun (WGS) entry which is preliminary data.</text>
</comment>
<evidence type="ECO:0000256" key="1">
    <source>
        <dbReference type="SAM" id="SignalP"/>
    </source>
</evidence>
<evidence type="ECO:0008006" key="4">
    <source>
        <dbReference type="Google" id="ProtNLM"/>
    </source>
</evidence>
<dbReference type="Proteomes" id="UP000243053">
    <property type="component" value="Unassembled WGS sequence"/>
</dbReference>
<keyword evidence="1" id="KW-0732">Signal</keyword>
<feature type="chain" id="PRO_5011966418" description="Fimbrial protein" evidence="1">
    <location>
        <begin position="22"/>
        <end position="358"/>
    </location>
</feature>
<name>A0A1Y5E668_COLPS</name>
<proteinExistence type="predicted"/>